<sequence length="474" mass="50909">MPRRTSSVRRLAIVTVLATVATTLLPIEAALAAQGGEAVVAKILWRVRVGSRPDLMTTKDNAERDGFPNDGQIYYLPATQVANTRPLYRLYNPNAYGHMDHMESLTPGEGGYQTEAPVGYAYQAAGNAQGLSQYRRTFNGCNGDHGSRSVNEPALSCYADEPLAGAFGWPRFANTASSPLTLSGGGVTVESNLAAGGAVFQWTHNGVQYLNRRDYGRELQSSVFFDRGNHVQSNPTEAGDTWTDWDRPAWARHGSPLASASNNTATLTQSTRSVPIEFLPQTYAGGGPDNPVIYKDMLLGKDITLNWGGLGPVARYTTVLTSPALTGEPTVEIPTGYLRAEFTRFFTYDAISQTIQEINQSPNCPDSYNYYHYTPPNRGGVIIANSSLTAAMGVYGANKSVGGSVSEMLLGNFFSNPTACGGGTGDHDFATSKWSVIHKGNLGAGTKTFNTYVMTGSVGNIKTYMNQLAAWGNA</sequence>
<keyword evidence="1" id="KW-0732">Signal</keyword>
<evidence type="ECO:0000313" key="4">
    <source>
        <dbReference type="Proteomes" id="UP000587527"/>
    </source>
</evidence>
<dbReference type="AlphaFoldDB" id="A0A841BKV6"/>
<comment type="caution">
    <text evidence="3">The sequence shown here is derived from an EMBL/GenBank/DDBJ whole genome shotgun (WGS) entry which is preliminary data.</text>
</comment>
<feature type="signal peptide" evidence="1">
    <location>
        <begin position="1"/>
        <end position="32"/>
    </location>
</feature>
<dbReference type="Proteomes" id="UP000587527">
    <property type="component" value="Unassembled WGS sequence"/>
</dbReference>
<gene>
    <name evidence="3" type="ORF">F4553_001377</name>
</gene>
<reference evidence="3 4" key="1">
    <citation type="submission" date="2020-08" db="EMBL/GenBank/DDBJ databases">
        <title>Sequencing the genomes of 1000 actinobacteria strains.</title>
        <authorList>
            <person name="Klenk H.-P."/>
        </authorList>
    </citation>
    <scope>NUCLEOTIDE SEQUENCE [LARGE SCALE GENOMIC DNA]</scope>
    <source>
        <strain evidence="3 4">DSM 45362</strain>
    </source>
</reference>
<feature type="domain" description="DUF5648" evidence="2">
    <location>
        <begin position="59"/>
        <end position="127"/>
    </location>
</feature>
<evidence type="ECO:0000256" key="1">
    <source>
        <dbReference type="SAM" id="SignalP"/>
    </source>
</evidence>
<protein>
    <recommendedName>
        <fullName evidence="2">DUF5648 domain-containing protein</fullName>
    </recommendedName>
</protein>
<name>A0A841BKV6_9ACTN</name>
<dbReference type="RefSeq" id="WP_184833600.1">
    <property type="nucleotide sequence ID" value="NZ_JACHMN010000002.1"/>
</dbReference>
<dbReference type="Pfam" id="PF18885">
    <property type="entry name" value="DUF5648"/>
    <property type="match status" value="1"/>
</dbReference>
<keyword evidence="4" id="KW-1185">Reference proteome</keyword>
<dbReference type="EMBL" id="JACHMN010000002">
    <property type="protein sequence ID" value="MBB5867998.1"/>
    <property type="molecule type" value="Genomic_DNA"/>
</dbReference>
<dbReference type="InterPro" id="IPR043708">
    <property type="entry name" value="DUF5648"/>
</dbReference>
<organism evidence="3 4">
    <name type="scientific">Allocatelliglobosispora scoriae</name>
    <dbReference type="NCBI Taxonomy" id="643052"/>
    <lineage>
        <taxon>Bacteria</taxon>
        <taxon>Bacillati</taxon>
        <taxon>Actinomycetota</taxon>
        <taxon>Actinomycetes</taxon>
        <taxon>Micromonosporales</taxon>
        <taxon>Micromonosporaceae</taxon>
        <taxon>Allocatelliglobosispora</taxon>
    </lineage>
</organism>
<evidence type="ECO:0000313" key="3">
    <source>
        <dbReference type="EMBL" id="MBB5867998.1"/>
    </source>
</evidence>
<feature type="chain" id="PRO_5032315212" description="DUF5648 domain-containing protein" evidence="1">
    <location>
        <begin position="33"/>
        <end position="474"/>
    </location>
</feature>
<accession>A0A841BKV6</accession>
<evidence type="ECO:0000259" key="2">
    <source>
        <dbReference type="Pfam" id="PF18885"/>
    </source>
</evidence>
<proteinExistence type="predicted"/>